<dbReference type="Proteomes" id="UP000710849">
    <property type="component" value="Unassembled WGS sequence"/>
</dbReference>
<feature type="compositionally biased region" description="Polar residues" evidence="1">
    <location>
        <begin position="44"/>
        <end position="56"/>
    </location>
</feature>
<feature type="compositionally biased region" description="Polar residues" evidence="1">
    <location>
        <begin position="239"/>
        <end position="258"/>
    </location>
</feature>
<protein>
    <submittedName>
        <fullName evidence="2">Uncharacterized protein</fullName>
    </submittedName>
</protein>
<name>A0A9P5LQM3_9HELO</name>
<dbReference type="EMBL" id="RCSW01000017">
    <property type="protein sequence ID" value="KAF7935459.1"/>
    <property type="molecule type" value="Genomic_DNA"/>
</dbReference>
<gene>
    <name evidence="2" type="ORF">EAE97_008366</name>
</gene>
<dbReference type="GeneID" id="62151954"/>
<evidence type="ECO:0000256" key="1">
    <source>
        <dbReference type="SAM" id="MobiDB-lite"/>
    </source>
</evidence>
<feature type="region of interest" description="Disordered" evidence="1">
    <location>
        <begin position="39"/>
        <end position="58"/>
    </location>
</feature>
<accession>A0A9P5LQM3</accession>
<comment type="caution">
    <text evidence="2">The sequence shown here is derived from an EMBL/GenBank/DDBJ whole genome shotgun (WGS) entry which is preliminary data.</text>
</comment>
<evidence type="ECO:0000313" key="2">
    <source>
        <dbReference type="EMBL" id="KAF7935459.1"/>
    </source>
</evidence>
<feature type="region of interest" description="Disordered" evidence="1">
    <location>
        <begin position="231"/>
        <end position="270"/>
    </location>
</feature>
<sequence length="439" mass="48365">MIPSKRRYLLQEDGGNDNYDGSGNGRQIEFDANNGMLRNKRSRTNISGSGNDYQSSNEDRYSRNRAILAATHWRTIGASAMFGSGDLGGHKVLPRIHRISDYNMWVSVHGWKFQAGYWIPFFGIALHHPLAYRFTFGTTMRPQYIVGLQMANSVFDSRYHFSISMRDVDRGSQSTGVVFVHLSVKNELLRDCREGYILADLASMMEFLEYYQSYLTSWTNRKVHPDSIDNHVIPVPNHSRGSPGNTNADGRSFRSSPGSAPPTGSRYSAGMTTSAAYKPVTGRMDPPKSQRPWVDQTIVSGSVAPILSSGYSVSLPAITVASASFNDAKISLGTGPIAASVTPGTTALSSWGNVEPLREETTKAFKIAYTGEELIAEVSKDSGIFAADSPAALPLTIRRYLRERHDGKGSNEEILAALAEDFLVFPKELGVEMVMFRGY</sequence>
<proteinExistence type="predicted"/>
<feature type="region of interest" description="Disordered" evidence="1">
    <location>
        <begin position="1"/>
        <end position="25"/>
    </location>
</feature>
<evidence type="ECO:0000313" key="3">
    <source>
        <dbReference type="Proteomes" id="UP000710849"/>
    </source>
</evidence>
<dbReference type="RefSeq" id="XP_038730560.1">
    <property type="nucleotide sequence ID" value="XM_038878880.1"/>
</dbReference>
<keyword evidence="3" id="KW-1185">Reference proteome</keyword>
<organism evidence="2 3">
    <name type="scientific">Botrytis byssoidea</name>
    <dbReference type="NCBI Taxonomy" id="139641"/>
    <lineage>
        <taxon>Eukaryota</taxon>
        <taxon>Fungi</taxon>
        <taxon>Dikarya</taxon>
        <taxon>Ascomycota</taxon>
        <taxon>Pezizomycotina</taxon>
        <taxon>Leotiomycetes</taxon>
        <taxon>Helotiales</taxon>
        <taxon>Sclerotiniaceae</taxon>
        <taxon>Botrytis</taxon>
    </lineage>
</organism>
<reference evidence="2 3" key="1">
    <citation type="journal article" date="2020" name="Genome Biol. Evol.">
        <title>Comparative genomics of Sclerotiniaceae.</title>
        <authorList>
            <person name="Valero Jimenez C.A."/>
            <person name="Steentjes M."/>
            <person name="Scholten O.E."/>
            <person name="Van Kan J.A.L."/>
        </authorList>
    </citation>
    <scope>NUCLEOTIDE SEQUENCE [LARGE SCALE GENOMIC DNA]</scope>
    <source>
        <strain evidence="2 3">MUCL 94</strain>
    </source>
</reference>
<dbReference type="AlphaFoldDB" id="A0A9P5LQM3"/>